<proteinExistence type="inferred from homology"/>
<dbReference type="EMBL" id="JALBUS010000005">
    <property type="protein sequence ID" value="MDX8417182.1"/>
    <property type="molecule type" value="Genomic_DNA"/>
</dbReference>
<dbReference type="PANTHER" id="PTHR22911:SF79">
    <property type="entry name" value="MOBA-LIKE NTP TRANSFERASE DOMAIN-CONTAINING PROTEIN"/>
    <property type="match status" value="1"/>
</dbReference>
<dbReference type="PANTHER" id="PTHR22911">
    <property type="entry name" value="ACYL-MALONYL CONDENSING ENZYME-RELATED"/>
    <property type="match status" value="1"/>
</dbReference>
<sequence length="291" mass="32293">MSNQVYLILLAGMLWATQGLFVTEWRSLGLQSKEIAAIRVITATIIFILWVVIYNKKLFRIRIKDLWIFVASGLVSIVGFTIFYYGAIDMTSVSVAAVLLYVSPAIVSVLSAIFFREKFTKNKVISLIFAFLGCTFVSGIFENAGSSNVSGVAVGLLAAFCYAMYSIFSALLLRRNYHPVTSMLYTFIIASIGLVMIADWHTLGFVLTKDHSRMEFGLLFGCISCVLPYFLYTISLKYVEVSRAAILSSVEAISASVYSILFLHEAIRIDVIIGIICVILSVVIVNQTQKE</sequence>
<dbReference type="Proteomes" id="UP001285244">
    <property type="component" value="Unassembled WGS sequence"/>
</dbReference>
<name>A0ABU4WKX7_9FIRM</name>
<evidence type="ECO:0000256" key="1">
    <source>
        <dbReference type="ARBA" id="ARBA00007362"/>
    </source>
</evidence>
<comment type="similarity">
    <text evidence="1">Belongs to the EamA transporter family.</text>
</comment>
<organism evidence="4 5">
    <name type="scientific">Absicoccus intestinalis</name>
    <dbReference type="NCBI Taxonomy" id="2926319"/>
    <lineage>
        <taxon>Bacteria</taxon>
        <taxon>Bacillati</taxon>
        <taxon>Bacillota</taxon>
        <taxon>Erysipelotrichia</taxon>
        <taxon>Erysipelotrichales</taxon>
        <taxon>Erysipelotrichaceae</taxon>
        <taxon>Absicoccus</taxon>
    </lineage>
</organism>
<accession>A0ABU4WKX7</accession>
<dbReference type="InterPro" id="IPR000620">
    <property type="entry name" value="EamA_dom"/>
</dbReference>
<keyword evidence="2" id="KW-0812">Transmembrane</keyword>
<dbReference type="SUPFAM" id="SSF103481">
    <property type="entry name" value="Multidrug resistance efflux transporter EmrE"/>
    <property type="match status" value="2"/>
</dbReference>
<feature type="transmembrane region" description="Helical" evidence="2">
    <location>
        <begin position="66"/>
        <end position="87"/>
    </location>
</feature>
<feature type="transmembrane region" description="Helical" evidence="2">
    <location>
        <begin position="153"/>
        <end position="173"/>
    </location>
</feature>
<feature type="transmembrane region" description="Helical" evidence="2">
    <location>
        <begin position="267"/>
        <end position="285"/>
    </location>
</feature>
<evidence type="ECO:0000313" key="4">
    <source>
        <dbReference type="EMBL" id="MDX8417182.1"/>
    </source>
</evidence>
<reference evidence="4 5" key="1">
    <citation type="submission" date="2022-03" db="EMBL/GenBank/DDBJ databases">
        <title>Novel taxa within the pig intestine.</title>
        <authorList>
            <person name="Wylensek D."/>
            <person name="Bishof K."/>
            <person name="Afrizal A."/>
            <person name="Clavel T."/>
        </authorList>
    </citation>
    <scope>NUCLEOTIDE SEQUENCE [LARGE SCALE GENOMIC DNA]</scope>
    <source>
        <strain evidence="4 5">Cla-KB-P134</strain>
    </source>
</reference>
<evidence type="ECO:0000313" key="5">
    <source>
        <dbReference type="Proteomes" id="UP001285244"/>
    </source>
</evidence>
<dbReference type="Gene3D" id="1.10.3730.20">
    <property type="match status" value="1"/>
</dbReference>
<evidence type="ECO:0000259" key="3">
    <source>
        <dbReference type="Pfam" id="PF00892"/>
    </source>
</evidence>
<feature type="domain" description="EamA" evidence="3">
    <location>
        <begin position="150"/>
        <end position="286"/>
    </location>
</feature>
<comment type="caution">
    <text evidence="4">The sequence shown here is derived from an EMBL/GenBank/DDBJ whole genome shotgun (WGS) entry which is preliminary data.</text>
</comment>
<dbReference type="Pfam" id="PF00892">
    <property type="entry name" value="EamA"/>
    <property type="match status" value="2"/>
</dbReference>
<keyword evidence="2" id="KW-0472">Membrane</keyword>
<keyword evidence="5" id="KW-1185">Reference proteome</keyword>
<feature type="transmembrane region" description="Helical" evidence="2">
    <location>
        <begin position="124"/>
        <end position="141"/>
    </location>
</feature>
<dbReference type="InterPro" id="IPR037185">
    <property type="entry name" value="EmrE-like"/>
</dbReference>
<evidence type="ECO:0000256" key="2">
    <source>
        <dbReference type="SAM" id="Phobius"/>
    </source>
</evidence>
<feature type="transmembrane region" description="Helical" evidence="2">
    <location>
        <begin position="244"/>
        <end position="261"/>
    </location>
</feature>
<feature type="transmembrane region" description="Helical" evidence="2">
    <location>
        <begin position="214"/>
        <end position="232"/>
    </location>
</feature>
<protein>
    <submittedName>
        <fullName evidence="4">DMT family transporter</fullName>
    </submittedName>
</protein>
<gene>
    <name evidence="4" type="ORF">MOZ64_04920</name>
</gene>
<keyword evidence="2" id="KW-1133">Transmembrane helix</keyword>
<feature type="transmembrane region" description="Helical" evidence="2">
    <location>
        <begin position="185"/>
        <end position="208"/>
    </location>
</feature>
<dbReference type="RefSeq" id="WP_320325475.1">
    <property type="nucleotide sequence ID" value="NZ_JALBUS010000005.1"/>
</dbReference>
<feature type="transmembrane region" description="Helical" evidence="2">
    <location>
        <begin position="35"/>
        <end position="54"/>
    </location>
</feature>
<feature type="domain" description="EamA" evidence="3">
    <location>
        <begin position="5"/>
        <end position="138"/>
    </location>
</feature>
<feature type="transmembrane region" description="Helical" evidence="2">
    <location>
        <begin position="93"/>
        <end position="115"/>
    </location>
</feature>